<dbReference type="STRING" id="1367852.SAMN05216516_11529"/>
<evidence type="ECO:0000313" key="3">
    <source>
        <dbReference type="Proteomes" id="UP000242222"/>
    </source>
</evidence>
<protein>
    <submittedName>
        <fullName evidence="2">Prophage endopeptidase</fullName>
    </submittedName>
</protein>
<keyword evidence="1" id="KW-1133">Transmembrane helix</keyword>
<keyword evidence="1" id="KW-0812">Transmembrane</keyword>
<dbReference type="Pfam" id="PF03245">
    <property type="entry name" value="Phage_lysis"/>
    <property type="match status" value="1"/>
</dbReference>
<proteinExistence type="predicted"/>
<sequence length="156" mass="18465">MKPYINIFYFSITFVFLSLMLALFYYRSVYYEYKSMLSYKAKLYNLERITFAKEHERQQQLMILDESKTKALYVAEKNNNLLRRQLISGSRRMYIRGKCAGMSQAHNHTTSSMDYDSTIQLSKNAGQNVLDLRAAIIRDNAKLSFLQKYISEQYQN</sequence>
<dbReference type="EMBL" id="FOVC01000015">
    <property type="protein sequence ID" value="SFN71240.1"/>
    <property type="molecule type" value="Genomic_DNA"/>
</dbReference>
<gene>
    <name evidence="2" type="ORF">SAMN05216516_11529</name>
</gene>
<name>A0A1I5B9C4_9GAMM</name>
<keyword evidence="1" id="KW-0472">Membrane</keyword>
<dbReference type="InterPro" id="IPR004929">
    <property type="entry name" value="I-spanin"/>
</dbReference>
<dbReference type="RefSeq" id="WP_092879807.1">
    <property type="nucleotide sequence ID" value="NZ_FOVC01000015.1"/>
</dbReference>
<keyword evidence="3" id="KW-1185">Reference proteome</keyword>
<reference evidence="3" key="1">
    <citation type="submission" date="2016-10" db="EMBL/GenBank/DDBJ databases">
        <authorList>
            <person name="Varghese N."/>
            <person name="Submissions S."/>
        </authorList>
    </citation>
    <scope>NUCLEOTIDE SEQUENCE [LARGE SCALE GENOMIC DNA]</scope>
    <source>
        <strain evidence="3">N6PO6</strain>
    </source>
</reference>
<evidence type="ECO:0000313" key="2">
    <source>
        <dbReference type="EMBL" id="SFN71240.1"/>
    </source>
</evidence>
<dbReference type="GO" id="GO:0044659">
    <property type="term" value="P:viral release from host cell by cytolysis"/>
    <property type="evidence" value="ECO:0007669"/>
    <property type="project" value="InterPro"/>
</dbReference>
<dbReference type="Proteomes" id="UP000242222">
    <property type="component" value="Unassembled WGS sequence"/>
</dbReference>
<feature type="transmembrane region" description="Helical" evidence="1">
    <location>
        <begin position="6"/>
        <end position="26"/>
    </location>
</feature>
<accession>A0A1I5B9C4</accession>
<dbReference type="OrthoDB" id="6425055at2"/>
<evidence type="ECO:0000256" key="1">
    <source>
        <dbReference type="SAM" id="Phobius"/>
    </source>
</evidence>
<dbReference type="AlphaFoldDB" id="A0A1I5B9C4"/>
<organism evidence="2 3">
    <name type="scientific">Izhakiella capsodis</name>
    <dbReference type="NCBI Taxonomy" id="1367852"/>
    <lineage>
        <taxon>Bacteria</taxon>
        <taxon>Pseudomonadati</taxon>
        <taxon>Pseudomonadota</taxon>
        <taxon>Gammaproteobacteria</taxon>
        <taxon>Enterobacterales</taxon>
        <taxon>Erwiniaceae</taxon>
        <taxon>Izhakiella</taxon>
    </lineage>
</organism>